<dbReference type="Gene3D" id="1.10.10.10">
    <property type="entry name" value="Winged helix-like DNA-binding domain superfamily/Winged helix DNA-binding domain"/>
    <property type="match status" value="1"/>
</dbReference>
<dbReference type="Pfam" id="PF07702">
    <property type="entry name" value="UTRA"/>
    <property type="match status" value="1"/>
</dbReference>
<reference evidence="5 6" key="1">
    <citation type="submission" date="2017-06" db="EMBL/GenBank/DDBJ databases">
        <authorList>
            <person name="Kim H.J."/>
            <person name="Triplett B.A."/>
        </authorList>
    </citation>
    <scope>NUCLEOTIDE SEQUENCE [LARGE SCALE GENOMIC DNA]</scope>
    <source>
        <strain evidence="5 6">B29T1</strain>
    </source>
</reference>
<dbReference type="InterPro" id="IPR011663">
    <property type="entry name" value="UTRA"/>
</dbReference>
<proteinExistence type="predicted"/>
<dbReference type="InterPro" id="IPR050679">
    <property type="entry name" value="Bact_HTH_transcr_reg"/>
</dbReference>
<dbReference type="PROSITE" id="PS50949">
    <property type="entry name" value="HTH_GNTR"/>
    <property type="match status" value="1"/>
</dbReference>
<dbReference type="PANTHER" id="PTHR44846:SF17">
    <property type="entry name" value="GNTR-FAMILY TRANSCRIPTIONAL REGULATOR"/>
    <property type="match status" value="1"/>
</dbReference>
<dbReference type="EMBL" id="FYEH01000004">
    <property type="protein sequence ID" value="SNB65555.1"/>
    <property type="molecule type" value="Genomic_DNA"/>
</dbReference>
<gene>
    <name evidence="5" type="ORF">SAMN07250955_104294</name>
</gene>
<evidence type="ECO:0000313" key="5">
    <source>
        <dbReference type="EMBL" id="SNB65555.1"/>
    </source>
</evidence>
<dbReference type="SUPFAM" id="SSF64288">
    <property type="entry name" value="Chorismate lyase-like"/>
    <property type="match status" value="1"/>
</dbReference>
<dbReference type="AlphaFoldDB" id="A0A212R0P5"/>
<dbReference type="SMART" id="SM00866">
    <property type="entry name" value="UTRA"/>
    <property type="match status" value="1"/>
</dbReference>
<dbReference type="Gene3D" id="3.40.1410.10">
    <property type="entry name" value="Chorismate lyase-like"/>
    <property type="match status" value="1"/>
</dbReference>
<evidence type="ECO:0000256" key="1">
    <source>
        <dbReference type="ARBA" id="ARBA00023015"/>
    </source>
</evidence>
<keyword evidence="1" id="KW-0805">Transcription regulation</keyword>
<feature type="domain" description="HTH gntR-type" evidence="4">
    <location>
        <begin position="3"/>
        <end position="71"/>
    </location>
</feature>
<evidence type="ECO:0000256" key="2">
    <source>
        <dbReference type="ARBA" id="ARBA00023125"/>
    </source>
</evidence>
<dbReference type="OrthoDB" id="7339934at2"/>
<dbReference type="CDD" id="cd07377">
    <property type="entry name" value="WHTH_GntR"/>
    <property type="match status" value="1"/>
</dbReference>
<dbReference type="SUPFAM" id="SSF46785">
    <property type="entry name" value="Winged helix' DNA-binding domain"/>
    <property type="match status" value="1"/>
</dbReference>
<keyword evidence="6" id="KW-1185">Reference proteome</keyword>
<dbReference type="GO" id="GO:0045892">
    <property type="term" value="P:negative regulation of DNA-templated transcription"/>
    <property type="evidence" value="ECO:0007669"/>
    <property type="project" value="TreeGrafter"/>
</dbReference>
<organism evidence="5 6">
    <name type="scientific">Arboricoccus pini</name>
    <dbReference type="NCBI Taxonomy" id="1963835"/>
    <lineage>
        <taxon>Bacteria</taxon>
        <taxon>Pseudomonadati</taxon>
        <taxon>Pseudomonadota</taxon>
        <taxon>Alphaproteobacteria</taxon>
        <taxon>Geminicoccales</taxon>
        <taxon>Geminicoccaceae</taxon>
        <taxon>Arboricoccus</taxon>
    </lineage>
</organism>
<dbReference type="PRINTS" id="PR00035">
    <property type="entry name" value="HTHGNTR"/>
</dbReference>
<name>A0A212R0P5_9PROT</name>
<dbReference type="PANTHER" id="PTHR44846">
    <property type="entry name" value="MANNOSYL-D-GLYCERATE TRANSPORT/METABOLISM SYSTEM REPRESSOR MNGR-RELATED"/>
    <property type="match status" value="1"/>
</dbReference>
<sequence>MSEPRYQLLARELSAAIAGDRYPAGSMLPSEVDLASRFGVSRATVRAALDILEHRGLVQRRRGAGTTVLKPGDHPGFGQTIGTIEELIQYARDTRRIVHSVKTIIADIELADRLGIAPGSRWLRIRATRSVPGTRERPICLTDTYVLPELADVRQRLANETLAVCDMIERDHEIVTESIDQQLQAVLVPREAVSLLEAEAGGPALRILRRYYATDGRLFEVTDSLHPADRFAYRMSVTRARRLDHGETDS</sequence>
<evidence type="ECO:0000256" key="3">
    <source>
        <dbReference type="ARBA" id="ARBA00023163"/>
    </source>
</evidence>
<dbReference type="GO" id="GO:0003700">
    <property type="term" value="F:DNA-binding transcription factor activity"/>
    <property type="evidence" value="ECO:0007669"/>
    <property type="project" value="InterPro"/>
</dbReference>
<dbReference type="InterPro" id="IPR036388">
    <property type="entry name" value="WH-like_DNA-bd_sf"/>
</dbReference>
<evidence type="ECO:0000313" key="6">
    <source>
        <dbReference type="Proteomes" id="UP000197065"/>
    </source>
</evidence>
<keyword evidence="2" id="KW-0238">DNA-binding</keyword>
<dbReference type="RefSeq" id="WP_088560882.1">
    <property type="nucleotide sequence ID" value="NZ_FYEH01000004.1"/>
</dbReference>
<dbReference type="InterPro" id="IPR000524">
    <property type="entry name" value="Tscrpt_reg_HTH_GntR"/>
</dbReference>
<accession>A0A212R0P5</accession>
<dbReference type="InterPro" id="IPR036390">
    <property type="entry name" value="WH_DNA-bd_sf"/>
</dbReference>
<dbReference type="GO" id="GO:0003677">
    <property type="term" value="F:DNA binding"/>
    <property type="evidence" value="ECO:0007669"/>
    <property type="project" value="UniProtKB-KW"/>
</dbReference>
<protein>
    <submittedName>
        <fullName evidence="5">Transcriptional regulator, GntR family</fullName>
    </submittedName>
</protein>
<dbReference type="InterPro" id="IPR028978">
    <property type="entry name" value="Chorismate_lyase_/UTRA_dom_sf"/>
</dbReference>
<dbReference type="SMART" id="SM00345">
    <property type="entry name" value="HTH_GNTR"/>
    <property type="match status" value="1"/>
</dbReference>
<evidence type="ECO:0000259" key="4">
    <source>
        <dbReference type="PROSITE" id="PS50949"/>
    </source>
</evidence>
<dbReference type="Proteomes" id="UP000197065">
    <property type="component" value="Unassembled WGS sequence"/>
</dbReference>
<keyword evidence="3" id="KW-0804">Transcription</keyword>
<dbReference type="Pfam" id="PF00392">
    <property type="entry name" value="GntR"/>
    <property type="match status" value="1"/>
</dbReference>